<name>A0A1W1WQ65_9BACT</name>
<evidence type="ECO:0000313" key="2">
    <source>
        <dbReference type="Proteomes" id="UP000192602"/>
    </source>
</evidence>
<accession>A0A1W1WQ65</accession>
<proteinExistence type="predicted"/>
<gene>
    <name evidence="1" type="ORF">SAMN05660197_0189</name>
</gene>
<dbReference type="STRING" id="1069081.SAMN05660197_0189"/>
<dbReference type="EMBL" id="FWWZ01000001">
    <property type="protein sequence ID" value="SMC08437.1"/>
    <property type="molecule type" value="Genomic_DNA"/>
</dbReference>
<sequence>MFECISSRYELPYCLMLVYCDARDDIAKIIRSNMRCADRVVEIDEYYSAVLFFMNRPDSFVVVGNKILYVLEKMYPQTKIAIGVACKERLDSEDIVAKALQNVLDAKNQSTNTIVDHF</sequence>
<reference evidence="2" key="1">
    <citation type="submission" date="2017-04" db="EMBL/GenBank/DDBJ databases">
        <authorList>
            <person name="Varghese N."/>
            <person name="Submissions S."/>
        </authorList>
    </citation>
    <scope>NUCLEOTIDE SEQUENCE [LARGE SCALE GENOMIC DNA]</scope>
    <source>
        <strain evidence="2">DSM 16512</strain>
    </source>
</reference>
<dbReference type="Proteomes" id="UP000192602">
    <property type="component" value="Unassembled WGS sequence"/>
</dbReference>
<keyword evidence="2" id="KW-1185">Reference proteome</keyword>
<organism evidence="1 2">
    <name type="scientific">Nitratiruptor tergarcus DSM 16512</name>
    <dbReference type="NCBI Taxonomy" id="1069081"/>
    <lineage>
        <taxon>Bacteria</taxon>
        <taxon>Pseudomonadati</taxon>
        <taxon>Campylobacterota</taxon>
        <taxon>Epsilonproteobacteria</taxon>
        <taxon>Nautiliales</taxon>
        <taxon>Nitratiruptoraceae</taxon>
        <taxon>Nitratiruptor</taxon>
    </lineage>
</organism>
<evidence type="ECO:0000313" key="1">
    <source>
        <dbReference type="EMBL" id="SMC08437.1"/>
    </source>
</evidence>
<dbReference type="AlphaFoldDB" id="A0A1W1WQ65"/>
<protein>
    <submittedName>
        <fullName evidence="1">Uncharacterized protein</fullName>
    </submittedName>
</protein>